<feature type="transmembrane region" description="Helical" evidence="6">
    <location>
        <begin position="297"/>
        <end position="318"/>
    </location>
</feature>
<evidence type="ECO:0000256" key="6">
    <source>
        <dbReference type="SAM" id="Phobius"/>
    </source>
</evidence>
<reference evidence="7 8" key="1">
    <citation type="journal article" date="2018" name="Appl. Microbiol. Biotechnol.">
        <title>Co-cultivation of the strictly anaerobic methanogen Methanosarcina barkeri with aerobic methanotrophs in an oxygen-limited membrane bioreactor.</title>
        <authorList>
            <person name="In 't Zandt M.H."/>
            <person name="van den Bosch T.J.M."/>
            <person name="Rijkers R."/>
            <person name="van Kessel M.A.H.J."/>
            <person name="Jetten M.S.M."/>
            <person name="Welte C.U."/>
        </authorList>
    </citation>
    <scope>NUCLEOTIDE SEQUENCE [LARGE SCALE GENOMIC DNA]</scope>
    <source>
        <strain evidence="7 8">DSM 17706</strain>
    </source>
</reference>
<dbReference type="InterPro" id="IPR002797">
    <property type="entry name" value="Polysacc_synth"/>
</dbReference>
<dbReference type="PANTHER" id="PTHR30250:SF11">
    <property type="entry name" value="O-ANTIGEN TRANSPORTER-RELATED"/>
    <property type="match status" value="1"/>
</dbReference>
<keyword evidence="8" id="KW-1185">Reference proteome</keyword>
<dbReference type="GO" id="GO:0005886">
    <property type="term" value="C:plasma membrane"/>
    <property type="evidence" value="ECO:0007669"/>
    <property type="project" value="UniProtKB-SubCell"/>
</dbReference>
<dbReference type="AlphaFoldDB" id="A0A2U1STX7"/>
<feature type="transmembrane region" description="Helical" evidence="6">
    <location>
        <begin position="427"/>
        <end position="449"/>
    </location>
</feature>
<feature type="transmembrane region" description="Helical" evidence="6">
    <location>
        <begin position="152"/>
        <end position="172"/>
    </location>
</feature>
<dbReference type="EMBL" id="PUIV01000004">
    <property type="protein sequence ID" value="PWB95073.1"/>
    <property type="molecule type" value="Genomic_DNA"/>
</dbReference>
<evidence type="ECO:0000256" key="2">
    <source>
        <dbReference type="ARBA" id="ARBA00022475"/>
    </source>
</evidence>
<accession>A0A2U1STX7</accession>
<dbReference type="RefSeq" id="WP_108916097.1">
    <property type="nucleotide sequence ID" value="NZ_BGJY01000002.1"/>
</dbReference>
<dbReference type="Proteomes" id="UP000245137">
    <property type="component" value="Unassembled WGS sequence"/>
</dbReference>
<feature type="transmembrane region" description="Helical" evidence="6">
    <location>
        <begin position="403"/>
        <end position="421"/>
    </location>
</feature>
<feature type="transmembrane region" description="Helical" evidence="6">
    <location>
        <begin position="120"/>
        <end position="140"/>
    </location>
</feature>
<feature type="transmembrane region" description="Helical" evidence="6">
    <location>
        <begin position="77"/>
        <end position="99"/>
    </location>
</feature>
<proteinExistence type="predicted"/>
<comment type="subcellular location">
    <subcellularLocation>
        <location evidence="1">Cell membrane</location>
        <topology evidence="1">Multi-pass membrane protein</topology>
    </subcellularLocation>
</comment>
<evidence type="ECO:0000313" key="7">
    <source>
        <dbReference type="EMBL" id="PWB95073.1"/>
    </source>
</evidence>
<evidence type="ECO:0000256" key="5">
    <source>
        <dbReference type="ARBA" id="ARBA00023136"/>
    </source>
</evidence>
<evidence type="ECO:0008006" key="9">
    <source>
        <dbReference type="Google" id="ProtNLM"/>
    </source>
</evidence>
<feature type="transmembrane region" description="Helical" evidence="6">
    <location>
        <begin position="184"/>
        <end position="204"/>
    </location>
</feature>
<sequence>MPNLESGNANPSLSSSLVAARSNRLAVIERIWSDHSVRALFRGVAWTGGAAAIERLVGLVQAYYVARLLGIDAFGKYGLLFTTIALVSMVTGLQLGLTATVQISRYLTSRPHRAAAVMRLCEFVTLSLSVIGLVAILFAPEAIAHWLLDSPFGGQVIVAGALIALFAVAGGVQEAILQGFEEFARLSIARVVTSLLGFALLLIMGRAGDLTSVITAIAVASMARTLLLFSLKEAATRRLGLRTRMSEIISAAPVIVEFSIPSLLISLVSGLSQWYGLLMVKQGATGFRDLAFVTVGVQWRSAVVFATTILASVAVPMMSRLLASGDTAATRRIHRLNTAANLLAAGAVVVVVLSAASHLLAAYGDEFQSGQLPFTLVVTTSLPGVYIVVLQNLFVSQGRMFEVLMQTIVQGAMQIVVYWVVVPRYGVSGFAAATLFSTFATCVVVHIWVASSEMRTC</sequence>
<comment type="caution">
    <text evidence="7">The sequence shown here is derived from an EMBL/GenBank/DDBJ whole genome shotgun (WGS) entry which is preliminary data.</text>
</comment>
<keyword evidence="2" id="KW-1003">Cell membrane</keyword>
<evidence type="ECO:0000256" key="1">
    <source>
        <dbReference type="ARBA" id="ARBA00004651"/>
    </source>
</evidence>
<gene>
    <name evidence="7" type="ORF">C5689_04600</name>
</gene>
<evidence type="ECO:0000256" key="4">
    <source>
        <dbReference type="ARBA" id="ARBA00022989"/>
    </source>
</evidence>
<dbReference type="Pfam" id="PF01943">
    <property type="entry name" value="Polysacc_synt"/>
    <property type="match status" value="1"/>
</dbReference>
<keyword evidence="3 6" id="KW-0812">Transmembrane</keyword>
<feature type="transmembrane region" description="Helical" evidence="6">
    <location>
        <begin position="339"/>
        <end position="360"/>
    </location>
</feature>
<dbReference type="InterPro" id="IPR050833">
    <property type="entry name" value="Poly_Biosynth_Transport"/>
</dbReference>
<protein>
    <recommendedName>
        <fullName evidence="9">Oligosaccharide flippase family protein</fullName>
    </recommendedName>
</protein>
<feature type="transmembrane region" description="Helical" evidence="6">
    <location>
        <begin position="252"/>
        <end position="277"/>
    </location>
</feature>
<feature type="transmembrane region" description="Helical" evidence="6">
    <location>
        <begin position="372"/>
        <end position="391"/>
    </location>
</feature>
<keyword evidence="4 6" id="KW-1133">Transmembrane helix</keyword>
<evidence type="ECO:0000313" key="8">
    <source>
        <dbReference type="Proteomes" id="UP000245137"/>
    </source>
</evidence>
<feature type="transmembrane region" description="Helical" evidence="6">
    <location>
        <begin position="210"/>
        <end position="231"/>
    </location>
</feature>
<evidence type="ECO:0000256" key="3">
    <source>
        <dbReference type="ARBA" id="ARBA00022692"/>
    </source>
</evidence>
<dbReference type="PANTHER" id="PTHR30250">
    <property type="entry name" value="PST FAMILY PREDICTED COLANIC ACID TRANSPORTER"/>
    <property type="match status" value="1"/>
</dbReference>
<name>A0A2U1STX7_METSR</name>
<keyword evidence="5 6" id="KW-0472">Membrane</keyword>
<organism evidence="7 8">
    <name type="scientific">Methylosinus sporium</name>
    <dbReference type="NCBI Taxonomy" id="428"/>
    <lineage>
        <taxon>Bacteria</taxon>
        <taxon>Pseudomonadati</taxon>
        <taxon>Pseudomonadota</taxon>
        <taxon>Alphaproteobacteria</taxon>
        <taxon>Hyphomicrobiales</taxon>
        <taxon>Methylocystaceae</taxon>
        <taxon>Methylosinus</taxon>
    </lineage>
</organism>